<evidence type="ECO:0000313" key="6">
    <source>
        <dbReference type="Proteomes" id="UP000296733"/>
    </source>
</evidence>
<dbReference type="PANTHER" id="PTHR43699">
    <property type="entry name" value="3-DEHYDROQUINATE DEHYDRATASE"/>
    <property type="match status" value="1"/>
</dbReference>
<name>A0A4D6H828_9EURY</name>
<evidence type="ECO:0000256" key="1">
    <source>
        <dbReference type="ARBA" id="ARBA00001864"/>
    </source>
</evidence>
<evidence type="ECO:0000256" key="3">
    <source>
        <dbReference type="ARBA" id="ARBA00023239"/>
    </source>
</evidence>
<keyword evidence="4" id="KW-0704">Schiff base</keyword>
<dbReference type="Pfam" id="PF01487">
    <property type="entry name" value="DHquinase_I"/>
    <property type="match status" value="1"/>
</dbReference>
<evidence type="ECO:0000313" key="5">
    <source>
        <dbReference type="EMBL" id="QCC49388.1"/>
    </source>
</evidence>
<dbReference type="InterPro" id="IPR050146">
    <property type="entry name" value="Type-I_3-dehydroquinase"/>
</dbReference>
<keyword evidence="5" id="KW-0614">Plasmid</keyword>
<keyword evidence="3" id="KW-0456">Lyase</keyword>
<gene>
    <name evidence="5" type="ORF">DV707_16725</name>
</gene>
<dbReference type="GO" id="GO:0003855">
    <property type="term" value="F:3-dehydroquinate dehydratase activity"/>
    <property type="evidence" value="ECO:0007669"/>
    <property type="project" value="UniProtKB-EC"/>
</dbReference>
<reference evidence="5 6" key="1">
    <citation type="journal article" date="2019" name="Nat. Commun.">
        <title>A new type of DNA phosphorothioation-based antiviral system in archaea.</title>
        <authorList>
            <person name="Xiong L."/>
            <person name="Liu S."/>
            <person name="Chen S."/>
            <person name="Xiao Y."/>
            <person name="Zhu B."/>
            <person name="Gao Y."/>
            <person name="Zhang Y."/>
            <person name="Chen B."/>
            <person name="Luo J."/>
            <person name="Deng Z."/>
            <person name="Chen X."/>
            <person name="Wang L."/>
            <person name="Chen S."/>
        </authorList>
    </citation>
    <scope>NUCLEOTIDE SEQUENCE [LARGE SCALE GENOMIC DNA]</scope>
    <source>
        <strain evidence="5 6">CGMCC 1.10331</strain>
        <plasmid evidence="5 6">unnamed2</plasmid>
    </source>
</reference>
<dbReference type="SUPFAM" id="SSF51569">
    <property type="entry name" value="Aldolase"/>
    <property type="match status" value="1"/>
</dbReference>
<dbReference type="Proteomes" id="UP000296733">
    <property type="component" value="Plasmid unnamed2"/>
</dbReference>
<dbReference type="InterPro" id="IPR001381">
    <property type="entry name" value="DHquinase_I"/>
</dbReference>
<sequence>MSPLAVDSGMRLTEIERPFIVTSSSDRSIPQVIKTIKQAEYDGARAFEVHLPLVGFPDADEIAQLTEATSQPLYATCRRGRFYELLGAEELFDFTDEERVEMLVEAVEAGFDGVDFELDTFDPSPGPESFTTEAIAEYATDPESEPAEITDDPGAVERQRETIDRIHATGGEVIVSCHTYTHLEPAMAVAIGERIEHRGADFAKIVGYDHDMRDLLDTLEAQLELNERVDVPYALMAIGTVSRIQRPISPMFGAAWVFGQSELTPGGFHSWPLVDNAREVLRRVDWRTAYDPHHDN</sequence>
<organism evidence="5 6">
    <name type="scientific">Halobellus limi</name>
    <dbReference type="NCBI Taxonomy" id="699433"/>
    <lineage>
        <taxon>Archaea</taxon>
        <taxon>Methanobacteriati</taxon>
        <taxon>Methanobacteriota</taxon>
        <taxon>Stenosarchaea group</taxon>
        <taxon>Halobacteria</taxon>
        <taxon>Halobacteriales</taxon>
        <taxon>Haloferacaceae</taxon>
        <taxon>Halobellus</taxon>
    </lineage>
</organism>
<evidence type="ECO:0000256" key="4">
    <source>
        <dbReference type="ARBA" id="ARBA00023270"/>
    </source>
</evidence>
<dbReference type="EMBL" id="CP031313">
    <property type="protein sequence ID" value="QCC49388.1"/>
    <property type="molecule type" value="Genomic_DNA"/>
</dbReference>
<evidence type="ECO:0000256" key="2">
    <source>
        <dbReference type="ARBA" id="ARBA00012060"/>
    </source>
</evidence>
<proteinExistence type="predicted"/>
<dbReference type="InterPro" id="IPR013785">
    <property type="entry name" value="Aldolase_TIM"/>
</dbReference>
<geneLocation type="plasmid" evidence="5">
    <name>unnamed2</name>
</geneLocation>
<dbReference type="EC" id="4.2.1.10" evidence="2"/>
<dbReference type="Gene3D" id="3.20.20.70">
    <property type="entry name" value="Aldolase class I"/>
    <property type="match status" value="1"/>
</dbReference>
<protein>
    <recommendedName>
        <fullName evidence="2">3-dehydroquinate dehydratase</fullName>
        <ecNumber evidence="2">4.2.1.10</ecNumber>
    </recommendedName>
</protein>
<dbReference type="PANTHER" id="PTHR43699:SF1">
    <property type="entry name" value="3-DEHYDROQUINATE DEHYDRATASE"/>
    <property type="match status" value="1"/>
</dbReference>
<dbReference type="KEGG" id="hlm:DV707_16725"/>
<dbReference type="AlphaFoldDB" id="A0A4D6H828"/>
<comment type="catalytic activity">
    <reaction evidence="1">
        <text>3-dehydroquinate = 3-dehydroshikimate + H2O</text>
        <dbReference type="Rhea" id="RHEA:21096"/>
        <dbReference type="ChEBI" id="CHEBI:15377"/>
        <dbReference type="ChEBI" id="CHEBI:16630"/>
        <dbReference type="ChEBI" id="CHEBI:32364"/>
        <dbReference type="EC" id="4.2.1.10"/>
    </reaction>
</comment>
<dbReference type="GO" id="GO:0046279">
    <property type="term" value="P:3,4-dihydroxybenzoate biosynthetic process"/>
    <property type="evidence" value="ECO:0007669"/>
    <property type="project" value="TreeGrafter"/>
</dbReference>
<accession>A0A4D6H828</accession>